<gene>
    <name evidence="2" type="ORF">CLAFUR5_13502</name>
</gene>
<dbReference type="Pfam" id="PF08695">
    <property type="entry name" value="Coa1"/>
    <property type="match status" value="1"/>
</dbReference>
<evidence type="ECO:0000256" key="1">
    <source>
        <dbReference type="SAM" id="MobiDB-lite"/>
    </source>
</evidence>
<reference evidence="2" key="1">
    <citation type="submission" date="2021-12" db="EMBL/GenBank/DDBJ databases">
        <authorList>
            <person name="Zaccaron A."/>
            <person name="Stergiopoulos I."/>
        </authorList>
    </citation>
    <scope>NUCLEOTIDE SEQUENCE</scope>
    <source>
        <strain evidence="2">Race5_Kim</strain>
    </source>
</reference>
<evidence type="ECO:0000313" key="2">
    <source>
        <dbReference type="EMBL" id="UJO24772.1"/>
    </source>
</evidence>
<evidence type="ECO:0000313" key="3">
    <source>
        <dbReference type="Proteomes" id="UP000756132"/>
    </source>
</evidence>
<reference evidence="2" key="2">
    <citation type="journal article" date="2022" name="Microb. Genom.">
        <title>A chromosome-scale genome assembly of the tomato pathogen Cladosporium fulvum reveals a compartmentalized genome architecture and the presence of a dispensable chromosome.</title>
        <authorList>
            <person name="Zaccaron A.Z."/>
            <person name="Chen L.H."/>
            <person name="Samaras A."/>
            <person name="Stergiopoulos I."/>
        </authorList>
    </citation>
    <scope>NUCLEOTIDE SEQUENCE</scope>
    <source>
        <strain evidence="2">Race5_Kim</strain>
    </source>
</reference>
<feature type="region of interest" description="Disordered" evidence="1">
    <location>
        <begin position="175"/>
        <end position="194"/>
    </location>
</feature>
<dbReference type="AlphaFoldDB" id="A0A9Q8PLV6"/>
<sequence>MLPRPRLRPTGLLQSLNPSRQIGARRTLVAAPKAGSGPLMERRADRALPTVSTGDNRWLKTMPIFLFIVVGSTLAIFNYQKQSSSVVSSTLYALRTNEEARRILGDEIYFASKIPWISGELNQLHGRIDISFWVKGKRAKGLMRFKSERKTRMGMFETLEWSLQMEGEEGRVSLLEGSGRDPALNQKGETVRVG</sequence>
<dbReference type="InterPro" id="IPR014807">
    <property type="entry name" value="Coa1"/>
</dbReference>
<dbReference type="EMBL" id="CP090174">
    <property type="protein sequence ID" value="UJO24772.1"/>
    <property type="molecule type" value="Genomic_DNA"/>
</dbReference>
<organism evidence="2 3">
    <name type="scientific">Passalora fulva</name>
    <name type="common">Tomato leaf mold</name>
    <name type="synonym">Cladosporium fulvum</name>
    <dbReference type="NCBI Taxonomy" id="5499"/>
    <lineage>
        <taxon>Eukaryota</taxon>
        <taxon>Fungi</taxon>
        <taxon>Dikarya</taxon>
        <taxon>Ascomycota</taxon>
        <taxon>Pezizomycotina</taxon>
        <taxon>Dothideomycetes</taxon>
        <taxon>Dothideomycetidae</taxon>
        <taxon>Mycosphaerellales</taxon>
        <taxon>Mycosphaerellaceae</taxon>
        <taxon>Fulvia</taxon>
    </lineage>
</organism>
<dbReference type="RefSeq" id="XP_047769138.1">
    <property type="nucleotide sequence ID" value="XM_047912650.1"/>
</dbReference>
<keyword evidence="3" id="KW-1185">Reference proteome</keyword>
<dbReference type="KEGG" id="ffu:CLAFUR5_13502"/>
<dbReference type="OrthoDB" id="2100652at2759"/>
<protein>
    <submittedName>
        <fullName evidence="2">Cytochrome c oxidase assembly factor 1</fullName>
    </submittedName>
</protein>
<name>A0A9Q8PLV6_PASFU</name>
<dbReference type="Proteomes" id="UP000756132">
    <property type="component" value="Chromosome 12"/>
</dbReference>
<dbReference type="PANTHER" id="PTHR28523">
    <property type="entry name" value="CYTOCHROME C OXIDASE ASSEMBLY FACTOR 1"/>
    <property type="match status" value="1"/>
</dbReference>
<dbReference type="GeneID" id="71993380"/>
<proteinExistence type="predicted"/>
<dbReference type="GO" id="GO:0005743">
    <property type="term" value="C:mitochondrial inner membrane"/>
    <property type="evidence" value="ECO:0007669"/>
    <property type="project" value="TreeGrafter"/>
</dbReference>
<accession>A0A9Q8PLV6</accession>
<dbReference type="GO" id="GO:0033617">
    <property type="term" value="P:mitochondrial respiratory chain complex IV assembly"/>
    <property type="evidence" value="ECO:0007669"/>
    <property type="project" value="InterPro"/>
</dbReference>
<dbReference type="PANTHER" id="PTHR28523:SF1">
    <property type="entry name" value="CYTOCHROME C OXIDASE ASSEMBLY FACTOR 1"/>
    <property type="match status" value="1"/>
</dbReference>
<dbReference type="InterPro" id="IPR042432">
    <property type="entry name" value="Coa1_fungi"/>
</dbReference>